<evidence type="ECO:0000313" key="2">
    <source>
        <dbReference type="EMBL" id="REL27895.1"/>
    </source>
</evidence>
<protein>
    <recommendedName>
        <fullName evidence="4">Porin</fullName>
    </recommendedName>
</protein>
<evidence type="ECO:0000256" key="1">
    <source>
        <dbReference type="SAM" id="SignalP"/>
    </source>
</evidence>
<gene>
    <name evidence="2" type="ORF">DXX93_15900</name>
</gene>
<dbReference type="RefSeq" id="WP_116008961.1">
    <property type="nucleotide sequence ID" value="NZ_QUOU01000001.1"/>
</dbReference>
<organism evidence="2 3">
    <name type="scientific">Thalassotalea euphylliae</name>
    <dbReference type="NCBI Taxonomy" id="1655234"/>
    <lineage>
        <taxon>Bacteria</taxon>
        <taxon>Pseudomonadati</taxon>
        <taxon>Pseudomonadota</taxon>
        <taxon>Gammaproteobacteria</taxon>
        <taxon>Alteromonadales</taxon>
        <taxon>Colwelliaceae</taxon>
        <taxon>Thalassotalea</taxon>
    </lineage>
</organism>
<evidence type="ECO:0000313" key="3">
    <source>
        <dbReference type="Proteomes" id="UP000256478"/>
    </source>
</evidence>
<dbReference type="InterPro" id="IPR023614">
    <property type="entry name" value="Porin_dom_sf"/>
</dbReference>
<feature type="signal peptide" evidence="1">
    <location>
        <begin position="1"/>
        <end position="22"/>
    </location>
</feature>
<dbReference type="Gene3D" id="2.40.160.10">
    <property type="entry name" value="Porin"/>
    <property type="match status" value="1"/>
</dbReference>
<dbReference type="OrthoDB" id="7531957at2"/>
<proteinExistence type="predicted"/>
<evidence type="ECO:0008006" key="4">
    <source>
        <dbReference type="Google" id="ProtNLM"/>
    </source>
</evidence>
<dbReference type="Proteomes" id="UP000256478">
    <property type="component" value="Unassembled WGS sequence"/>
</dbReference>
<dbReference type="EMBL" id="QUOU01000001">
    <property type="protein sequence ID" value="REL27895.1"/>
    <property type="molecule type" value="Genomic_DNA"/>
</dbReference>
<comment type="caution">
    <text evidence="2">The sequence shown here is derived from an EMBL/GenBank/DDBJ whole genome shotgun (WGS) entry which is preliminary data.</text>
</comment>
<keyword evidence="1" id="KW-0732">Signal</keyword>
<name>A0A3E0TVD1_9GAMM</name>
<feature type="chain" id="PRO_5017626991" description="Porin" evidence="1">
    <location>
        <begin position="23"/>
        <end position="415"/>
    </location>
</feature>
<accession>A0A3E0TVD1</accession>
<dbReference type="SUPFAM" id="SSF56935">
    <property type="entry name" value="Porins"/>
    <property type="match status" value="1"/>
</dbReference>
<sequence length="415" mass="46943">MQQSLFNGLALSLLMLSGTAMAADVSVKGLIDLRLYHADSSANGNSYLKGDYGKFRFDNGSGVAIGQLGLQYHVDWENNWSLTLVGNGFADRGNNAIGFTEGYLAYKGVPNDSGWRLQSKLGVFYPQVSMENIATAWSTPYTLTSSAINNWIGEELRSTGAQFTIDKLGKFTSSDHSFSLTASLFQNNDPAGAMLAWHGWTIGSRQTLLHEKLKVPYFPALTGELAEQARTSDPFRELDDRWGAHIAASWRYKRELRVDLGHYDNQAQEGIVKQGQYTWTTAFTHAGVKYRLAKQWELIGQYMTGSTYMTSPTFEDVVNNDYDSGFAMLRHFWESHHLALRLEHFNVDDRDATVGDNNEENGNALSLAYRYRLNKQSYVLAEYNLIDAKRAARAYLEQPVDLIERQFQFGYRYYF</sequence>
<reference evidence="2 3" key="1">
    <citation type="submission" date="2018-08" db="EMBL/GenBank/DDBJ databases">
        <title>Thalassotalea euphylliae genome.</title>
        <authorList>
            <person name="Summers S."/>
            <person name="Rice S.A."/>
            <person name="Freckelton M.L."/>
            <person name="Nedved B.T."/>
            <person name="Hadfield M.G."/>
        </authorList>
    </citation>
    <scope>NUCLEOTIDE SEQUENCE [LARGE SCALE GENOMIC DNA]</scope>
    <source>
        <strain evidence="2 3">H1</strain>
    </source>
</reference>
<dbReference type="AlphaFoldDB" id="A0A3E0TVD1"/>